<evidence type="ECO:0000313" key="4">
    <source>
        <dbReference type="Proteomes" id="UP000838412"/>
    </source>
</evidence>
<accession>A0A8J9VZB6</accession>
<evidence type="ECO:0000256" key="2">
    <source>
        <dbReference type="SAM" id="SignalP"/>
    </source>
</evidence>
<feature type="chain" id="PRO_5035422291" evidence="2">
    <location>
        <begin position="26"/>
        <end position="171"/>
    </location>
</feature>
<organism evidence="3 4">
    <name type="scientific">Branchiostoma lanceolatum</name>
    <name type="common">Common lancelet</name>
    <name type="synonym">Amphioxus lanceolatum</name>
    <dbReference type="NCBI Taxonomy" id="7740"/>
    <lineage>
        <taxon>Eukaryota</taxon>
        <taxon>Metazoa</taxon>
        <taxon>Chordata</taxon>
        <taxon>Cephalochordata</taxon>
        <taxon>Leptocardii</taxon>
        <taxon>Amphioxiformes</taxon>
        <taxon>Branchiostomatidae</taxon>
        <taxon>Branchiostoma</taxon>
    </lineage>
</organism>
<dbReference type="EMBL" id="OV696686">
    <property type="protein sequence ID" value="CAH1230695.1"/>
    <property type="molecule type" value="Genomic_DNA"/>
</dbReference>
<keyword evidence="2" id="KW-0732">Signal</keyword>
<gene>
    <name evidence="3" type="primary">Hypp330</name>
    <name evidence="3" type="ORF">BLAG_LOCUS1124</name>
</gene>
<keyword evidence="1" id="KW-0472">Membrane</keyword>
<feature type="signal peptide" evidence="2">
    <location>
        <begin position="1"/>
        <end position="25"/>
    </location>
</feature>
<evidence type="ECO:0000256" key="1">
    <source>
        <dbReference type="SAM" id="Phobius"/>
    </source>
</evidence>
<name>A0A8J9VZB6_BRALA</name>
<sequence>MSNLHGPSPVMACCFLSSLQAPVQAAIRPAMWLPGIRNLHSHKETWQSEATAPDSLKSLLSALEKVKVDSPYWRKHKVNKVDEERYRVQIFTYTRAEWLDVVDIEFRPGQTEGSEAEAASFSSGLFPTLVPLCFVLNTVLFFVPFLDMDYNKKRLDALREAMDVPVSVFNQ</sequence>
<keyword evidence="1" id="KW-1133">Transmembrane helix</keyword>
<reference evidence="3" key="1">
    <citation type="submission" date="2022-01" db="EMBL/GenBank/DDBJ databases">
        <authorList>
            <person name="Braso-Vives M."/>
        </authorList>
    </citation>
    <scope>NUCLEOTIDE SEQUENCE</scope>
</reference>
<proteinExistence type="predicted"/>
<keyword evidence="4" id="KW-1185">Reference proteome</keyword>
<dbReference type="OrthoDB" id="9993283at2759"/>
<keyword evidence="1" id="KW-0812">Transmembrane</keyword>
<dbReference type="AlphaFoldDB" id="A0A8J9VZB6"/>
<evidence type="ECO:0000313" key="3">
    <source>
        <dbReference type="EMBL" id="CAH1230695.1"/>
    </source>
</evidence>
<dbReference type="Proteomes" id="UP000838412">
    <property type="component" value="Chromosome 1"/>
</dbReference>
<protein>
    <submittedName>
        <fullName evidence="3">Hypp330 protein</fullName>
    </submittedName>
</protein>
<feature type="transmembrane region" description="Helical" evidence="1">
    <location>
        <begin position="125"/>
        <end position="146"/>
    </location>
</feature>